<dbReference type="NCBIfam" id="NF037982">
    <property type="entry name" value="Nramp_1"/>
    <property type="match status" value="1"/>
</dbReference>
<sequence>MGNGKKPYIHFSLSIIHQFHIVPKSLSLRSGLGSILFWSVISAAFIGPGSVTACAIAGSKYGLQLLWVLTFATLGTVWLQEAAARITIATGQDLGQVISQTYTGVKGRWVSWVLFLAIFLGCAAYQAGNILGAVSGLALLTGLPVPALTVGIGLVCIGLLWIGSTQNLANFLGLIVFAMGGAFVYVAFGTPVTPSQLTKSLLTPSFPDGSLLLINSLIGTTIVPYNLFFGSSIVPGQSLSEMRLGIWVAVVLGGIISVVLLLAGLLIPTDFSYPHMAQVLTDSLGSWAGSLFAFGLLAAGFASSLTAPLAAAVTAQSLLGVQKNSPVYRGIWIVVMLTGVTFGLLNVTPIPVIVAVQAINGILLPFVTIFLFVAVNNRTLLGKYRNSLAQNVAMGSIVLVTAILGLWNVWLAFQS</sequence>
<comment type="subcellular location">
    <subcellularLocation>
        <location evidence="1">Membrane</location>
        <topology evidence="1">Multi-pass membrane protein</topology>
    </subcellularLocation>
</comment>
<evidence type="ECO:0000313" key="9">
    <source>
        <dbReference type="Proteomes" id="UP000515369"/>
    </source>
</evidence>
<dbReference type="GO" id="GO:0015293">
    <property type="term" value="F:symporter activity"/>
    <property type="evidence" value="ECO:0007669"/>
    <property type="project" value="UniProtKB-KW"/>
</dbReference>
<reference evidence="8 9" key="1">
    <citation type="submission" date="2020-07" db="EMBL/GenBank/DDBJ databases">
        <title>Spirosoma foliorum sp. nov., isolated from the leaves on the Nejang mountain Korea, Republic of.</title>
        <authorList>
            <person name="Ho H."/>
            <person name="Lee Y.-J."/>
            <person name="Nurcahyanto D.-A."/>
            <person name="Kim S.-G."/>
        </authorList>
    </citation>
    <scope>NUCLEOTIDE SEQUENCE [LARGE SCALE GENOMIC DNA]</scope>
    <source>
        <strain evidence="8 9">PL0136</strain>
    </source>
</reference>
<feature type="transmembrane region" description="Helical" evidence="7">
    <location>
        <begin position="109"/>
        <end position="127"/>
    </location>
</feature>
<dbReference type="GO" id="GO:0015086">
    <property type="term" value="F:cadmium ion transmembrane transporter activity"/>
    <property type="evidence" value="ECO:0007669"/>
    <property type="project" value="TreeGrafter"/>
</dbReference>
<feature type="transmembrane region" description="Helical" evidence="7">
    <location>
        <begin position="65"/>
        <end position="88"/>
    </location>
</feature>
<evidence type="ECO:0000256" key="4">
    <source>
        <dbReference type="ARBA" id="ARBA00022847"/>
    </source>
</evidence>
<feature type="transmembrane region" description="Helical" evidence="7">
    <location>
        <begin position="35"/>
        <end position="59"/>
    </location>
</feature>
<feature type="transmembrane region" description="Helical" evidence="7">
    <location>
        <begin position="210"/>
        <end position="234"/>
    </location>
</feature>
<evidence type="ECO:0000256" key="5">
    <source>
        <dbReference type="ARBA" id="ARBA00022989"/>
    </source>
</evidence>
<keyword evidence="4" id="KW-0769">Symport</keyword>
<dbReference type="AlphaFoldDB" id="A0A7G5GN22"/>
<name>A0A7G5GN22_9BACT</name>
<dbReference type="KEGG" id="sfol:H3H32_19775"/>
<dbReference type="Proteomes" id="UP000515369">
    <property type="component" value="Chromosome"/>
</dbReference>
<keyword evidence="6 7" id="KW-0472">Membrane</keyword>
<accession>A0A7G5GN22</accession>
<dbReference type="PANTHER" id="PTHR11706">
    <property type="entry name" value="SOLUTE CARRIER PROTEIN FAMILY 11 MEMBER"/>
    <property type="match status" value="1"/>
</dbReference>
<feature type="transmembrane region" description="Helical" evidence="7">
    <location>
        <begin position="353"/>
        <end position="376"/>
    </location>
</feature>
<evidence type="ECO:0000256" key="2">
    <source>
        <dbReference type="ARBA" id="ARBA00022448"/>
    </source>
</evidence>
<evidence type="ECO:0000256" key="6">
    <source>
        <dbReference type="ARBA" id="ARBA00023136"/>
    </source>
</evidence>
<evidence type="ECO:0000256" key="7">
    <source>
        <dbReference type="SAM" id="Phobius"/>
    </source>
</evidence>
<feature type="transmembrane region" description="Helical" evidence="7">
    <location>
        <begin position="327"/>
        <end position="347"/>
    </location>
</feature>
<feature type="transmembrane region" description="Helical" evidence="7">
    <location>
        <begin position="388"/>
        <end position="413"/>
    </location>
</feature>
<feature type="transmembrane region" description="Helical" evidence="7">
    <location>
        <begin position="168"/>
        <end position="190"/>
    </location>
</feature>
<keyword evidence="3 7" id="KW-0812">Transmembrane</keyword>
<organism evidence="8 9">
    <name type="scientific">Spirosoma foliorum</name>
    <dbReference type="NCBI Taxonomy" id="2710596"/>
    <lineage>
        <taxon>Bacteria</taxon>
        <taxon>Pseudomonadati</taxon>
        <taxon>Bacteroidota</taxon>
        <taxon>Cytophagia</taxon>
        <taxon>Cytophagales</taxon>
        <taxon>Cytophagaceae</taxon>
        <taxon>Spirosoma</taxon>
    </lineage>
</organism>
<evidence type="ECO:0000313" key="8">
    <source>
        <dbReference type="EMBL" id="QMW00264.1"/>
    </source>
</evidence>
<dbReference type="EMBL" id="CP059732">
    <property type="protein sequence ID" value="QMW00264.1"/>
    <property type="molecule type" value="Genomic_DNA"/>
</dbReference>
<dbReference type="GO" id="GO:0005886">
    <property type="term" value="C:plasma membrane"/>
    <property type="evidence" value="ECO:0007669"/>
    <property type="project" value="TreeGrafter"/>
</dbReference>
<evidence type="ECO:0000256" key="3">
    <source>
        <dbReference type="ARBA" id="ARBA00022692"/>
    </source>
</evidence>
<keyword evidence="5 7" id="KW-1133">Transmembrane helix</keyword>
<dbReference type="InterPro" id="IPR001046">
    <property type="entry name" value="NRAMP_fam"/>
</dbReference>
<keyword evidence="2" id="KW-0813">Transport</keyword>
<evidence type="ECO:0000256" key="1">
    <source>
        <dbReference type="ARBA" id="ARBA00004141"/>
    </source>
</evidence>
<dbReference type="Pfam" id="PF01566">
    <property type="entry name" value="Nramp"/>
    <property type="match status" value="1"/>
</dbReference>
<dbReference type="GO" id="GO:0005384">
    <property type="term" value="F:manganese ion transmembrane transporter activity"/>
    <property type="evidence" value="ECO:0007669"/>
    <property type="project" value="TreeGrafter"/>
</dbReference>
<keyword evidence="9" id="KW-1185">Reference proteome</keyword>
<dbReference type="PRINTS" id="PR00447">
    <property type="entry name" value="NATRESASSCMP"/>
</dbReference>
<protein>
    <submittedName>
        <fullName evidence="8">Nramp family divalent metal transporter</fullName>
    </submittedName>
</protein>
<feature type="transmembrane region" description="Helical" evidence="7">
    <location>
        <begin position="246"/>
        <end position="267"/>
    </location>
</feature>
<proteinExistence type="predicted"/>
<dbReference type="PANTHER" id="PTHR11706:SF33">
    <property type="entry name" value="NATURAL RESISTANCE-ASSOCIATED MACROPHAGE PROTEIN 2"/>
    <property type="match status" value="1"/>
</dbReference>
<dbReference type="GO" id="GO:0034755">
    <property type="term" value="P:iron ion transmembrane transport"/>
    <property type="evidence" value="ECO:0007669"/>
    <property type="project" value="TreeGrafter"/>
</dbReference>
<gene>
    <name evidence="8" type="ORF">H3H32_19775</name>
</gene>
<feature type="transmembrane region" description="Helical" evidence="7">
    <location>
        <begin position="133"/>
        <end position="161"/>
    </location>
</feature>
<feature type="transmembrane region" description="Helical" evidence="7">
    <location>
        <begin position="287"/>
        <end position="315"/>
    </location>
</feature>